<dbReference type="PROSITE" id="PS00018">
    <property type="entry name" value="EF_HAND_1"/>
    <property type="match status" value="1"/>
</dbReference>
<dbReference type="InterPro" id="IPR036439">
    <property type="entry name" value="Dockerin_dom_sf"/>
</dbReference>
<dbReference type="CDD" id="cd19589">
    <property type="entry name" value="serpin_tengpin-like"/>
    <property type="match status" value="1"/>
</dbReference>
<dbReference type="GO" id="GO:0000272">
    <property type="term" value="P:polysaccharide catabolic process"/>
    <property type="evidence" value="ECO:0007669"/>
    <property type="project" value="InterPro"/>
</dbReference>
<evidence type="ECO:0000313" key="5">
    <source>
        <dbReference type="Proteomes" id="UP000183461"/>
    </source>
</evidence>
<sequence length="514" mass="57933">MKFRKLIAASAALCLAAPAASNAMTAWATKPIDEVIPGDVNVDYTFNLADIVLFQRYLRGDDCEVLFPAYKEPGPGGDVNKDGSMDIFDLIGMRKLIVKDITGAPEPEVETAARNLCEGIKKSPNTSGIYMPDYQNYKEFIDSQTNFTIDMLKKTYSEKKGANDLISPYSIVQALGMTANGADGDTLKEMENVLGGGMDIASLNRYLKGQREMTVNENDWAKWSFSTANSIWARNDTSRIQPRPEFIQNCVDYYDSEFYIAPFDDTTLNDVNNWVNVKTNKMIPKILNRINPDDVMYLVNAVAFEAEWMDPYEKYMIKDGKFTSADGKEQDAKMLCSSEIYTSDENTEGMIKFYSGRRYGFAALLPSEDTDIDTYIENMTAEKLHNLISEYRTTNYEMANMKLPKFKYEYENELSDELCAMGMPTAFSDDADFSRMSAINDQNPLSIGYVIHKTFIDLDENGTKAAAATLVAVKDTAMPREPEKEVVFDRPFVYCIFDTDNYLPVFIGVLNSLE</sequence>
<evidence type="ECO:0000313" key="4">
    <source>
        <dbReference type="EMBL" id="SFW11287.1"/>
    </source>
</evidence>
<dbReference type="EMBL" id="FPIP01000001">
    <property type="protein sequence ID" value="SFW11287.1"/>
    <property type="molecule type" value="Genomic_DNA"/>
</dbReference>
<dbReference type="Pfam" id="PF00079">
    <property type="entry name" value="Serpin"/>
    <property type="match status" value="1"/>
</dbReference>
<feature type="signal peptide" evidence="2">
    <location>
        <begin position="1"/>
        <end position="23"/>
    </location>
</feature>
<dbReference type="InterPro" id="IPR042185">
    <property type="entry name" value="Serpin_sf_2"/>
</dbReference>
<dbReference type="CDD" id="cd14256">
    <property type="entry name" value="Dockerin_I"/>
    <property type="match status" value="1"/>
</dbReference>
<dbReference type="PANTHER" id="PTHR11461">
    <property type="entry name" value="SERINE PROTEASE INHIBITOR, SERPIN"/>
    <property type="match status" value="1"/>
</dbReference>
<dbReference type="Gene3D" id="2.30.39.10">
    <property type="entry name" value="Alpha-1-antitrypsin, domain 1"/>
    <property type="match status" value="1"/>
</dbReference>
<dbReference type="InterPro" id="IPR018247">
    <property type="entry name" value="EF_Hand_1_Ca_BS"/>
</dbReference>
<keyword evidence="2" id="KW-0732">Signal</keyword>
<name>A0A1K1LK91_RUMFL</name>
<feature type="domain" description="Dockerin" evidence="3">
    <location>
        <begin position="33"/>
        <end position="106"/>
    </location>
</feature>
<evidence type="ECO:0000256" key="2">
    <source>
        <dbReference type="SAM" id="SignalP"/>
    </source>
</evidence>
<dbReference type="GO" id="GO:0004867">
    <property type="term" value="F:serine-type endopeptidase inhibitor activity"/>
    <property type="evidence" value="ECO:0007669"/>
    <property type="project" value="InterPro"/>
</dbReference>
<dbReference type="RefSeq" id="WP_072298939.1">
    <property type="nucleotide sequence ID" value="NZ_FPIP01000001.1"/>
</dbReference>
<dbReference type="InterPro" id="IPR042178">
    <property type="entry name" value="Serpin_sf_1"/>
</dbReference>
<accession>A0A1K1LK91</accession>
<dbReference type="PROSITE" id="PS51766">
    <property type="entry name" value="DOCKERIN"/>
    <property type="match status" value="1"/>
</dbReference>
<dbReference type="InterPro" id="IPR023795">
    <property type="entry name" value="Serpin_CS"/>
</dbReference>
<dbReference type="SUPFAM" id="SSF63446">
    <property type="entry name" value="Type I dockerin domain"/>
    <property type="match status" value="1"/>
</dbReference>
<dbReference type="GO" id="GO:0005615">
    <property type="term" value="C:extracellular space"/>
    <property type="evidence" value="ECO:0007669"/>
    <property type="project" value="InterPro"/>
</dbReference>
<dbReference type="PANTHER" id="PTHR11461:SF211">
    <property type="entry name" value="GH10112P-RELATED"/>
    <property type="match status" value="1"/>
</dbReference>
<dbReference type="SMART" id="SM00093">
    <property type="entry name" value="SERPIN"/>
    <property type="match status" value="1"/>
</dbReference>
<dbReference type="InterPro" id="IPR000215">
    <property type="entry name" value="Serpin_fam"/>
</dbReference>
<dbReference type="InterPro" id="IPR023796">
    <property type="entry name" value="Serpin_dom"/>
</dbReference>
<dbReference type="Gene3D" id="1.10.1330.10">
    <property type="entry name" value="Dockerin domain"/>
    <property type="match status" value="1"/>
</dbReference>
<protein>
    <submittedName>
        <fullName evidence="4">Serpin B</fullName>
    </submittedName>
</protein>
<dbReference type="PROSITE" id="PS00284">
    <property type="entry name" value="SERPIN"/>
    <property type="match status" value="1"/>
</dbReference>
<dbReference type="InterPro" id="IPR036186">
    <property type="entry name" value="Serpin_sf"/>
</dbReference>
<dbReference type="Gene3D" id="3.30.497.10">
    <property type="entry name" value="Antithrombin, subunit I, domain 2"/>
    <property type="match status" value="1"/>
</dbReference>
<proteinExistence type="inferred from homology"/>
<organism evidence="4 5">
    <name type="scientific">Ruminococcus flavefaciens</name>
    <dbReference type="NCBI Taxonomy" id="1265"/>
    <lineage>
        <taxon>Bacteria</taxon>
        <taxon>Bacillati</taxon>
        <taxon>Bacillota</taxon>
        <taxon>Clostridia</taxon>
        <taxon>Eubacteriales</taxon>
        <taxon>Oscillospiraceae</taxon>
        <taxon>Ruminococcus</taxon>
    </lineage>
</organism>
<dbReference type="InterPro" id="IPR016134">
    <property type="entry name" value="Dockerin_dom"/>
</dbReference>
<evidence type="ECO:0000256" key="1">
    <source>
        <dbReference type="RuleBase" id="RU000411"/>
    </source>
</evidence>
<evidence type="ECO:0000259" key="3">
    <source>
        <dbReference type="PROSITE" id="PS51766"/>
    </source>
</evidence>
<comment type="similarity">
    <text evidence="1">Belongs to the serpin family.</text>
</comment>
<gene>
    <name evidence="4" type="ORF">SAMN02910280_0491</name>
</gene>
<dbReference type="Proteomes" id="UP000183461">
    <property type="component" value="Unassembled WGS sequence"/>
</dbReference>
<reference evidence="4 5" key="1">
    <citation type="submission" date="2016-11" db="EMBL/GenBank/DDBJ databases">
        <authorList>
            <person name="Jaros S."/>
            <person name="Januszkiewicz K."/>
            <person name="Wedrychowicz H."/>
        </authorList>
    </citation>
    <scope>NUCLEOTIDE SEQUENCE [LARGE SCALE GENOMIC DNA]</scope>
    <source>
        <strain evidence="4 5">YL228</strain>
    </source>
</reference>
<feature type="chain" id="PRO_5038576622" evidence="2">
    <location>
        <begin position="24"/>
        <end position="514"/>
    </location>
</feature>
<dbReference type="SUPFAM" id="SSF56574">
    <property type="entry name" value="Serpins"/>
    <property type="match status" value="1"/>
</dbReference>
<dbReference type="AlphaFoldDB" id="A0A1K1LK91"/>